<keyword evidence="6" id="KW-0863">Zinc-finger</keyword>
<evidence type="ECO:0000256" key="11">
    <source>
        <dbReference type="ARBA" id="ARBA00023242"/>
    </source>
</evidence>
<gene>
    <name evidence="14" type="primary">LOC113215321</name>
</gene>
<keyword evidence="8" id="KW-0805">Transcription regulation</keyword>
<dbReference type="RefSeq" id="XP_026290722.1">
    <property type="nucleotide sequence ID" value="XM_026434937.2"/>
</dbReference>
<feature type="region of interest" description="Disordered" evidence="12">
    <location>
        <begin position="200"/>
        <end position="220"/>
    </location>
</feature>
<comment type="similarity">
    <text evidence="3">Belongs to the krueppel C2H2-type zinc-finger protein family.</text>
</comment>
<evidence type="ECO:0000256" key="6">
    <source>
        <dbReference type="ARBA" id="ARBA00022771"/>
    </source>
</evidence>
<dbReference type="Proteomes" id="UP000504606">
    <property type="component" value="Unplaced"/>
</dbReference>
<keyword evidence="11" id="KW-0539">Nucleus</keyword>
<dbReference type="PROSITE" id="PS50157">
    <property type="entry name" value="ZINC_FINGER_C2H2_2"/>
    <property type="match status" value="5"/>
</dbReference>
<comment type="subcellular location">
    <subcellularLocation>
        <location evidence="2">Nucleus</location>
    </subcellularLocation>
</comment>
<dbReference type="PANTHER" id="PTHR45993:SF10">
    <property type="entry name" value="ZINC FINGER PROTEIN 208 ISOFORM X1-RELATED"/>
    <property type="match status" value="1"/>
</dbReference>
<name>A0A6J1TD75_FRAOC</name>
<keyword evidence="9" id="KW-0238">DNA-binding</keyword>
<dbReference type="InterPro" id="IPR013087">
    <property type="entry name" value="Znf_C2H2_type"/>
</dbReference>
<feature type="region of interest" description="Disordered" evidence="12">
    <location>
        <begin position="1"/>
        <end position="27"/>
    </location>
</feature>
<keyword evidence="10" id="KW-0804">Transcription</keyword>
<dbReference type="FunFam" id="3.30.160.60:FF:000446">
    <property type="entry name" value="Zinc finger protein"/>
    <property type="match status" value="1"/>
</dbReference>
<dbReference type="GO" id="GO:0005634">
    <property type="term" value="C:nucleus"/>
    <property type="evidence" value="ECO:0007669"/>
    <property type="project" value="UniProtKB-SubCell"/>
</dbReference>
<comment type="function">
    <text evidence="1">May be involved in transcriptional regulation.</text>
</comment>
<feature type="compositionally biased region" description="Polar residues" evidence="12">
    <location>
        <begin position="13"/>
        <end position="24"/>
    </location>
</feature>
<dbReference type="GeneID" id="113215321"/>
<dbReference type="OrthoDB" id="6077919at2759"/>
<evidence type="ECO:0000313" key="14">
    <source>
        <dbReference type="RefSeq" id="XP_026290722.1"/>
    </source>
</evidence>
<dbReference type="SUPFAM" id="SSF57667">
    <property type="entry name" value="beta-beta-alpha zinc fingers"/>
    <property type="match status" value="3"/>
</dbReference>
<evidence type="ECO:0000256" key="3">
    <source>
        <dbReference type="ARBA" id="ARBA00006991"/>
    </source>
</evidence>
<dbReference type="SMART" id="SM00355">
    <property type="entry name" value="ZnF_C2H2"/>
    <property type="match status" value="5"/>
</dbReference>
<dbReference type="GO" id="GO:0006357">
    <property type="term" value="P:regulation of transcription by RNA polymerase II"/>
    <property type="evidence" value="ECO:0007669"/>
    <property type="project" value="TreeGrafter"/>
</dbReference>
<proteinExistence type="inferred from homology"/>
<dbReference type="KEGG" id="foc:113215321"/>
<keyword evidence="4" id="KW-0479">Metal-binding</keyword>
<dbReference type="Gene3D" id="3.30.160.60">
    <property type="entry name" value="Classic Zinc Finger"/>
    <property type="match status" value="5"/>
</dbReference>
<evidence type="ECO:0000256" key="1">
    <source>
        <dbReference type="ARBA" id="ARBA00003767"/>
    </source>
</evidence>
<dbReference type="PROSITE" id="PS00028">
    <property type="entry name" value="ZINC_FINGER_C2H2_1"/>
    <property type="match status" value="4"/>
</dbReference>
<sequence>MGKKSPIKGLSKVTHSATSQTAKGSTGGSACMICGKIFKYEHKMKVHLRSHTGETPFSCTFCNKAFTQNAALKVHIRTHTKERPYSCKECEKTFARADHLNQHIRTHTGKRPYGCELCQKSFATWSAISRHKAEHLSCNNYICQVCSKTFSRTSNLKNHLLKVHSHSEDSSHPEGKETSAKKLLILPDVRDLLETLQGEEDEKNHFLSGCVKSEPTEDKT</sequence>
<dbReference type="GO" id="GO:0003700">
    <property type="term" value="F:DNA-binding transcription factor activity"/>
    <property type="evidence" value="ECO:0007669"/>
    <property type="project" value="TreeGrafter"/>
</dbReference>
<keyword evidence="7" id="KW-0862">Zinc</keyword>
<protein>
    <submittedName>
        <fullName evidence="14">Gastrula zinc finger protein XlCGF49.1-like isoform X1</fullName>
    </submittedName>
</protein>
<dbReference type="AlphaFoldDB" id="A0A6J1TD75"/>
<evidence type="ECO:0000313" key="13">
    <source>
        <dbReference type="Proteomes" id="UP000504606"/>
    </source>
</evidence>
<keyword evidence="13" id="KW-1185">Reference proteome</keyword>
<dbReference type="Pfam" id="PF00096">
    <property type="entry name" value="zf-C2H2"/>
    <property type="match status" value="5"/>
</dbReference>
<evidence type="ECO:0000256" key="2">
    <source>
        <dbReference type="ARBA" id="ARBA00004123"/>
    </source>
</evidence>
<dbReference type="GO" id="GO:0000978">
    <property type="term" value="F:RNA polymerase II cis-regulatory region sequence-specific DNA binding"/>
    <property type="evidence" value="ECO:0007669"/>
    <property type="project" value="TreeGrafter"/>
</dbReference>
<dbReference type="FunFam" id="3.30.160.60:FF:000226">
    <property type="entry name" value="Zinc finger protein 236 variant"/>
    <property type="match status" value="1"/>
</dbReference>
<evidence type="ECO:0000256" key="7">
    <source>
        <dbReference type="ARBA" id="ARBA00022833"/>
    </source>
</evidence>
<reference evidence="14" key="1">
    <citation type="submission" date="2025-08" db="UniProtKB">
        <authorList>
            <consortium name="RefSeq"/>
        </authorList>
    </citation>
    <scope>IDENTIFICATION</scope>
    <source>
        <tissue evidence="14">Whole organism</tissue>
    </source>
</reference>
<evidence type="ECO:0000256" key="10">
    <source>
        <dbReference type="ARBA" id="ARBA00023163"/>
    </source>
</evidence>
<organism evidence="13 14">
    <name type="scientific">Frankliniella occidentalis</name>
    <name type="common">Western flower thrips</name>
    <name type="synonym">Euthrips occidentalis</name>
    <dbReference type="NCBI Taxonomy" id="133901"/>
    <lineage>
        <taxon>Eukaryota</taxon>
        <taxon>Metazoa</taxon>
        <taxon>Ecdysozoa</taxon>
        <taxon>Arthropoda</taxon>
        <taxon>Hexapoda</taxon>
        <taxon>Insecta</taxon>
        <taxon>Pterygota</taxon>
        <taxon>Neoptera</taxon>
        <taxon>Paraneoptera</taxon>
        <taxon>Thysanoptera</taxon>
        <taxon>Terebrantia</taxon>
        <taxon>Thripoidea</taxon>
        <taxon>Thripidae</taxon>
        <taxon>Frankliniella</taxon>
    </lineage>
</organism>
<evidence type="ECO:0000256" key="9">
    <source>
        <dbReference type="ARBA" id="ARBA00023125"/>
    </source>
</evidence>
<evidence type="ECO:0000256" key="4">
    <source>
        <dbReference type="ARBA" id="ARBA00022723"/>
    </source>
</evidence>
<dbReference type="FunFam" id="3.30.160.60:FF:001506">
    <property type="entry name" value="Zinc finger protein"/>
    <property type="match status" value="1"/>
</dbReference>
<evidence type="ECO:0000256" key="12">
    <source>
        <dbReference type="SAM" id="MobiDB-lite"/>
    </source>
</evidence>
<dbReference type="PANTHER" id="PTHR45993">
    <property type="entry name" value="B-CELL LYMPHOMA/LEUKEMIA 11"/>
    <property type="match status" value="1"/>
</dbReference>
<dbReference type="InterPro" id="IPR051497">
    <property type="entry name" value="Dev/Hematopoietic_TF"/>
</dbReference>
<dbReference type="GO" id="GO:0008270">
    <property type="term" value="F:zinc ion binding"/>
    <property type="evidence" value="ECO:0007669"/>
    <property type="project" value="UniProtKB-KW"/>
</dbReference>
<dbReference type="InterPro" id="IPR036236">
    <property type="entry name" value="Znf_C2H2_sf"/>
</dbReference>
<evidence type="ECO:0000256" key="5">
    <source>
        <dbReference type="ARBA" id="ARBA00022737"/>
    </source>
</evidence>
<keyword evidence="5" id="KW-0677">Repeat</keyword>
<accession>A0A6J1TD75</accession>
<evidence type="ECO:0000256" key="8">
    <source>
        <dbReference type="ARBA" id="ARBA00023015"/>
    </source>
</evidence>